<keyword evidence="1" id="KW-0732">Signal</keyword>
<dbReference type="EMBL" id="GBRH01262532">
    <property type="protein sequence ID" value="JAD35363.1"/>
    <property type="molecule type" value="Transcribed_RNA"/>
</dbReference>
<organism evidence="2">
    <name type="scientific">Arundo donax</name>
    <name type="common">Giant reed</name>
    <name type="synonym">Donax arundinaceus</name>
    <dbReference type="NCBI Taxonomy" id="35708"/>
    <lineage>
        <taxon>Eukaryota</taxon>
        <taxon>Viridiplantae</taxon>
        <taxon>Streptophyta</taxon>
        <taxon>Embryophyta</taxon>
        <taxon>Tracheophyta</taxon>
        <taxon>Spermatophyta</taxon>
        <taxon>Magnoliopsida</taxon>
        <taxon>Liliopsida</taxon>
        <taxon>Poales</taxon>
        <taxon>Poaceae</taxon>
        <taxon>PACMAD clade</taxon>
        <taxon>Arundinoideae</taxon>
        <taxon>Arundineae</taxon>
        <taxon>Arundo</taxon>
    </lineage>
</organism>
<feature type="chain" id="PRO_5002043573" evidence="1">
    <location>
        <begin position="19"/>
        <end position="46"/>
    </location>
</feature>
<reference evidence="2" key="1">
    <citation type="submission" date="2014-09" db="EMBL/GenBank/DDBJ databases">
        <authorList>
            <person name="Magalhaes I.L.F."/>
            <person name="Oliveira U."/>
            <person name="Santos F.R."/>
            <person name="Vidigal T.H.D.A."/>
            <person name="Brescovit A.D."/>
            <person name="Santos A.J."/>
        </authorList>
    </citation>
    <scope>NUCLEOTIDE SEQUENCE</scope>
    <source>
        <tissue evidence="2">Shoot tissue taken approximately 20 cm above the soil surface</tissue>
    </source>
</reference>
<evidence type="ECO:0000256" key="1">
    <source>
        <dbReference type="SAM" id="SignalP"/>
    </source>
</evidence>
<accession>A0A0A8ZCF0</accession>
<dbReference type="AlphaFoldDB" id="A0A0A8ZCF0"/>
<sequence length="46" mass="5818">MQMLVLNCFCLIFQLWYHLRFLMPSEICLCKHYNCFIERSTLWYYC</sequence>
<proteinExistence type="predicted"/>
<feature type="signal peptide" evidence="1">
    <location>
        <begin position="1"/>
        <end position="18"/>
    </location>
</feature>
<protein>
    <submittedName>
        <fullName evidence="2">Uncharacterized protein</fullName>
    </submittedName>
</protein>
<reference evidence="2" key="2">
    <citation type="journal article" date="2015" name="Data Brief">
        <title>Shoot transcriptome of the giant reed, Arundo donax.</title>
        <authorList>
            <person name="Barrero R.A."/>
            <person name="Guerrero F.D."/>
            <person name="Moolhuijzen P."/>
            <person name="Goolsby J.A."/>
            <person name="Tidwell J."/>
            <person name="Bellgard S.E."/>
            <person name="Bellgard M.I."/>
        </authorList>
    </citation>
    <scope>NUCLEOTIDE SEQUENCE</scope>
    <source>
        <tissue evidence="2">Shoot tissue taken approximately 20 cm above the soil surface</tissue>
    </source>
</reference>
<evidence type="ECO:0000313" key="2">
    <source>
        <dbReference type="EMBL" id="JAD35363.1"/>
    </source>
</evidence>
<name>A0A0A8ZCF0_ARUDO</name>